<dbReference type="Proteomes" id="UP000648187">
    <property type="component" value="Unassembled WGS sequence"/>
</dbReference>
<evidence type="ECO:0000256" key="1">
    <source>
        <dbReference type="SAM" id="SignalP"/>
    </source>
</evidence>
<keyword evidence="1" id="KW-0732">Signal</keyword>
<feature type="signal peptide" evidence="1">
    <location>
        <begin position="1"/>
        <end position="24"/>
    </location>
</feature>
<dbReference type="PANTHER" id="PTHR24047:SF29">
    <property type="entry name" value="EATER-RELATED"/>
    <property type="match status" value="1"/>
</dbReference>
<dbReference type="SUPFAM" id="SSF57184">
    <property type="entry name" value="Growth factor receptor domain"/>
    <property type="match status" value="1"/>
</dbReference>
<organism evidence="3 4">
    <name type="scientific">Spodoptera exigua</name>
    <name type="common">Beet armyworm</name>
    <name type="synonym">Noctua fulgens</name>
    <dbReference type="NCBI Taxonomy" id="7107"/>
    <lineage>
        <taxon>Eukaryota</taxon>
        <taxon>Metazoa</taxon>
        <taxon>Ecdysozoa</taxon>
        <taxon>Arthropoda</taxon>
        <taxon>Hexapoda</taxon>
        <taxon>Insecta</taxon>
        <taxon>Pterygota</taxon>
        <taxon>Neoptera</taxon>
        <taxon>Endopterygota</taxon>
        <taxon>Lepidoptera</taxon>
        <taxon>Glossata</taxon>
        <taxon>Ditrysia</taxon>
        <taxon>Noctuoidea</taxon>
        <taxon>Noctuidae</taxon>
        <taxon>Amphipyrinae</taxon>
        <taxon>Spodoptera</taxon>
    </lineage>
</organism>
<comment type="caution">
    <text evidence="3">The sequence shown here is derived from an EMBL/GenBank/DDBJ whole genome shotgun (WGS) entry which is preliminary data.</text>
</comment>
<dbReference type="InterPro" id="IPR000742">
    <property type="entry name" value="EGF"/>
</dbReference>
<dbReference type="Gene3D" id="2.10.25.10">
    <property type="entry name" value="Laminin"/>
    <property type="match status" value="2"/>
</dbReference>
<dbReference type="SMART" id="SM00181">
    <property type="entry name" value="EGF"/>
    <property type="match status" value="4"/>
</dbReference>
<proteinExistence type="predicted"/>
<reference evidence="3" key="1">
    <citation type="submission" date="2020-08" db="EMBL/GenBank/DDBJ databases">
        <title>Spodoptera exigua strain:BAW_Kor-Di-RS1 Genome sequencing and assembly.</title>
        <authorList>
            <person name="Kim J."/>
            <person name="Nam H.Y."/>
            <person name="Kwon M."/>
            <person name="Choi J.H."/>
            <person name="Cho S.R."/>
            <person name="Kim G.-H."/>
        </authorList>
    </citation>
    <scope>NUCLEOTIDE SEQUENCE</scope>
    <source>
        <strain evidence="3">BAW_Kor-Di-RS1</strain>
        <tissue evidence="3">Whole-body</tissue>
    </source>
</reference>
<protein>
    <recommendedName>
        <fullName evidence="2">EGF-like domain-containing protein</fullName>
    </recommendedName>
</protein>
<evidence type="ECO:0000259" key="2">
    <source>
        <dbReference type="SMART" id="SM00181"/>
    </source>
</evidence>
<accession>A0A835GHT3</accession>
<feature type="domain" description="EGF-like" evidence="2">
    <location>
        <begin position="144"/>
        <end position="177"/>
    </location>
</feature>
<keyword evidence="4" id="KW-1185">Reference proteome</keyword>
<dbReference type="InterPro" id="IPR053255">
    <property type="entry name" value="EGF-like_domain"/>
</dbReference>
<feature type="chain" id="PRO_5032715258" description="EGF-like domain-containing protein" evidence="1">
    <location>
        <begin position="25"/>
        <end position="215"/>
    </location>
</feature>
<feature type="domain" description="EGF-like" evidence="2">
    <location>
        <begin position="186"/>
        <end position="214"/>
    </location>
</feature>
<feature type="domain" description="EGF-like" evidence="2">
    <location>
        <begin position="113"/>
        <end position="142"/>
    </location>
</feature>
<gene>
    <name evidence="3" type="ORF">HW555_006665</name>
</gene>
<feature type="domain" description="EGF-like" evidence="2">
    <location>
        <begin position="77"/>
        <end position="110"/>
    </location>
</feature>
<name>A0A835GHT3_SPOEX</name>
<dbReference type="AlphaFoldDB" id="A0A835GHT3"/>
<dbReference type="PANTHER" id="PTHR24047">
    <property type="entry name" value="FI01909P-RELATED"/>
    <property type="match status" value="1"/>
</dbReference>
<evidence type="ECO:0000313" key="3">
    <source>
        <dbReference type="EMBL" id="KAF9415838.1"/>
    </source>
</evidence>
<dbReference type="EMBL" id="JACKWZ010000101">
    <property type="protein sequence ID" value="KAF9415838.1"/>
    <property type="molecule type" value="Genomic_DNA"/>
</dbReference>
<sequence>MMARTARCFAVTVVLMQMFYFCQSLREGDQGVCLEHYKSVWPRLAHNSIRTEKDETGSVGVALVCCYKYLYDSDTDRCVPTCNKCINGTCIDADTCVCETPLTLVNGTCTAPTCTNCDHGECTAPDVCKCHPGYIRSEGTCKKFCDKACIGGQCVGYNKCKCHDGFMLDPKDPFKCIPCDGNHELKCSVKCHHGYCLPPTDCTCVPRKKSSIFQL</sequence>
<dbReference type="InterPro" id="IPR009030">
    <property type="entry name" value="Growth_fac_rcpt_cys_sf"/>
</dbReference>
<evidence type="ECO:0000313" key="4">
    <source>
        <dbReference type="Proteomes" id="UP000648187"/>
    </source>
</evidence>